<proteinExistence type="predicted"/>
<dbReference type="EMBL" id="JAPDRK010000019">
    <property type="protein sequence ID" value="KAJ9604165.1"/>
    <property type="molecule type" value="Genomic_DNA"/>
</dbReference>
<accession>A0AA38WZT3</accession>
<evidence type="ECO:0000313" key="1">
    <source>
        <dbReference type="EMBL" id="KAJ9604165.1"/>
    </source>
</evidence>
<evidence type="ECO:0000313" key="2">
    <source>
        <dbReference type="Proteomes" id="UP001172673"/>
    </source>
</evidence>
<organism evidence="1 2">
    <name type="scientific">Cladophialophora chaetospira</name>
    <dbReference type="NCBI Taxonomy" id="386627"/>
    <lineage>
        <taxon>Eukaryota</taxon>
        <taxon>Fungi</taxon>
        <taxon>Dikarya</taxon>
        <taxon>Ascomycota</taxon>
        <taxon>Pezizomycotina</taxon>
        <taxon>Eurotiomycetes</taxon>
        <taxon>Chaetothyriomycetidae</taxon>
        <taxon>Chaetothyriales</taxon>
        <taxon>Herpotrichiellaceae</taxon>
        <taxon>Cladophialophora</taxon>
    </lineage>
</organism>
<reference evidence="1" key="1">
    <citation type="submission" date="2022-10" db="EMBL/GenBank/DDBJ databases">
        <title>Culturing micro-colonial fungi from biological soil crusts in the Mojave desert and describing Neophaeococcomyces mojavensis, and introducing the new genera and species Taxawa tesnikishii.</title>
        <authorList>
            <person name="Kurbessoian T."/>
            <person name="Stajich J.E."/>
        </authorList>
    </citation>
    <scope>NUCLEOTIDE SEQUENCE</scope>
    <source>
        <strain evidence="1">TK_41</strain>
    </source>
</reference>
<gene>
    <name evidence="1" type="ORF">H2200_010999</name>
</gene>
<comment type="caution">
    <text evidence="1">The sequence shown here is derived from an EMBL/GenBank/DDBJ whole genome shotgun (WGS) entry which is preliminary data.</text>
</comment>
<sequence length="277" mass="31904">MDENYTTMPRPVLNSPPRRFHPYTVTRWRISMNDDRVTNDPFYMEFDPMDRHFLDEDVGPLDGDLFHIDHVPEPDQSINRQVPPTLPRWFIARIVRPDFDILSPGPDPVKDLIGDLKLLTQGLLVVNGRLHYMIEEIGGEHHSQLLPLRANMPELLSLERPVNPESVDEVETRLSLVFTSIRMADEWLASQEVNMMHQNLIFKARASRFERSINRLAYHSRVASLRTARLRNWGLTPSTKLTASPLATLPACDCKKPLSFDFLGDLVEMEVQEVQAL</sequence>
<name>A0AA38WZT3_9EURO</name>
<dbReference type="Proteomes" id="UP001172673">
    <property type="component" value="Unassembled WGS sequence"/>
</dbReference>
<protein>
    <submittedName>
        <fullName evidence="1">Uncharacterized protein</fullName>
    </submittedName>
</protein>
<dbReference type="AlphaFoldDB" id="A0AA38WZT3"/>
<keyword evidence="2" id="KW-1185">Reference proteome</keyword>